<name>A0ABS2NFU7_9BACI</name>
<protein>
    <submittedName>
        <fullName evidence="2">Uncharacterized protein</fullName>
    </submittedName>
</protein>
<gene>
    <name evidence="2" type="ORF">JOC86_003191</name>
</gene>
<proteinExistence type="predicted"/>
<keyword evidence="1" id="KW-0812">Transmembrane</keyword>
<feature type="transmembrane region" description="Helical" evidence="1">
    <location>
        <begin position="6"/>
        <end position="25"/>
    </location>
</feature>
<organism evidence="2 3">
    <name type="scientific">Rossellomorea pakistanensis</name>
    <dbReference type="NCBI Taxonomy" id="992288"/>
    <lineage>
        <taxon>Bacteria</taxon>
        <taxon>Bacillati</taxon>
        <taxon>Bacillota</taxon>
        <taxon>Bacilli</taxon>
        <taxon>Bacillales</taxon>
        <taxon>Bacillaceae</taxon>
        <taxon>Rossellomorea</taxon>
    </lineage>
</organism>
<comment type="caution">
    <text evidence="2">The sequence shown here is derived from an EMBL/GenBank/DDBJ whole genome shotgun (WGS) entry which is preliminary data.</text>
</comment>
<evidence type="ECO:0000313" key="2">
    <source>
        <dbReference type="EMBL" id="MBM7586639.1"/>
    </source>
</evidence>
<keyword evidence="1" id="KW-0472">Membrane</keyword>
<dbReference type="EMBL" id="JAFBDZ010000003">
    <property type="protein sequence ID" value="MBM7586639.1"/>
    <property type="molecule type" value="Genomic_DNA"/>
</dbReference>
<reference evidence="2 3" key="1">
    <citation type="submission" date="2021-01" db="EMBL/GenBank/DDBJ databases">
        <title>Genomic Encyclopedia of Type Strains, Phase IV (KMG-IV): sequencing the most valuable type-strain genomes for metagenomic binning, comparative biology and taxonomic classification.</title>
        <authorList>
            <person name="Goeker M."/>
        </authorList>
    </citation>
    <scope>NUCLEOTIDE SEQUENCE [LARGE SCALE GENOMIC DNA]</scope>
    <source>
        <strain evidence="2 3">DSM 24834</strain>
    </source>
</reference>
<evidence type="ECO:0000313" key="3">
    <source>
        <dbReference type="Proteomes" id="UP001646157"/>
    </source>
</evidence>
<keyword evidence="1" id="KW-1133">Transmembrane helix</keyword>
<accession>A0ABS2NFU7</accession>
<feature type="transmembrane region" description="Helical" evidence="1">
    <location>
        <begin position="55"/>
        <end position="75"/>
    </location>
</feature>
<keyword evidence="3" id="KW-1185">Reference proteome</keyword>
<sequence>MSTFVIILSFLAIGIAVFAIVYTLMIGRQQKVLKGELDTDIPDQVKEHAFIRNPIFLSFLIASVLILLYILYWVINYI</sequence>
<evidence type="ECO:0000256" key="1">
    <source>
        <dbReference type="SAM" id="Phobius"/>
    </source>
</evidence>
<dbReference type="RefSeq" id="WP_205173837.1">
    <property type="nucleotide sequence ID" value="NZ_JAFBDZ010000003.1"/>
</dbReference>
<dbReference type="Proteomes" id="UP001646157">
    <property type="component" value="Unassembled WGS sequence"/>
</dbReference>